<keyword evidence="3" id="KW-1185">Reference proteome</keyword>
<comment type="caution">
    <text evidence="2">The sequence shown here is derived from an EMBL/GenBank/DDBJ whole genome shotgun (WGS) entry which is preliminary data.</text>
</comment>
<name>A0A835QFI2_VANPL</name>
<evidence type="ECO:0000313" key="3">
    <source>
        <dbReference type="Proteomes" id="UP000636800"/>
    </source>
</evidence>
<organism evidence="2 3">
    <name type="scientific">Vanilla planifolia</name>
    <name type="common">Vanilla</name>
    <dbReference type="NCBI Taxonomy" id="51239"/>
    <lineage>
        <taxon>Eukaryota</taxon>
        <taxon>Viridiplantae</taxon>
        <taxon>Streptophyta</taxon>
        <taxon>Embryophyta</taxon>
        <taxon>Tracheophyta</taxon>
        <taxon>Spermatophyta</taxon>
        <taxon>Magnoliopsida</taxon>
        <taxon>Liliopsida</taxon>
        <taxon>Asparagales</taxon>
        <taxon>Orchidaceae</taxon>
        <taxon>Vanilloideae</taxon>
        <taxon>Vanilleae</taxon>
        <taxon>Vanilla</taxon>
    </lineage>
</organism>
<dbReference type="Proteomes" id="UP000636800">
    <property type="component" value="Unassembled WGS sequence"/>
</dbReference>
<evidence type="ECO:0000313" key="2">
    <source>
        <dbReference type="EMBL" id="KAG0469891.1"/>
    </source>
</evidence>
<gene>
    <name evidence="2" type="ORF">HPP92_016591</name>
</gene>
<reference evidence="2 3" key="1">
    <citation type="journal article" date="2020" name="Nat. Food">
        <title>A phased Vanilla planifolia genome enables genetic improvement of flavour and production.</title>
        <authorList>
            <person name="Hasing T."/>
            <person name="Tang H."/>
            <person name="Brym M."/>
            <person name="Khazi F."/>
            <person name="Huang T."/>
            <person name="Chambers A.H."/>
        </authorList>
    </citation>
    <scope>NUCLEOTIDE SEQUENCE [LARGE SCALE GENOMIC DNA]</scope>
    <source>
        <tissue evidence="2">Leaf</tissue>
    </source>
</reference>
<protein>
    <submittedName>
        <fullName evidence="2">Uncharacterized protein</fullName>
    </submittedName>
</protein>
<dbReference type="OrthoDB" id="2011998at2759"/>
<evidence type="ECO:0000256" key="1">
    <source>
        <dbReference type="SAM" id="MobiDB-lite"/>
    </source>
</evidence>
<accession>A0A835QFI2</accession>
<dbReference type="AlphaFoldDB" id="A0A835QFI2"/>
<sequence>MALAGAWEAAIKNGSEEVDEYKEEALARSPKADLAALSLEVGFDEGEVTARAGTGKDLKGISTCIGAFAEGKEERQRASFSGVEPEERTDILW</sequence>
<dbReference type="EMBL" id="JADCNL010000008">
    <property type="protein sequence ID" value="KAG0469891.1"/>
    <property type="molecule type" value="Genomic_DNA"/>
</dbReference>
<proteinExistence type="predicted"/>
<feature type="region of interest" description="Disordered" evidence="1">
    <location>
        <begin position="73"/>
        <end position="93"/>
    </location>
</feature>